<keyword evidence="4" id="KW-0862">Zinc</keyword>
<dbReference type="GO" id="GO:0046872">
    <property type="term" value="F:metal ion binding"/>
    <property type="evidence" value="ECO:0007669"/>
    <property type="project" value="InterPro"/>
</dbReference>
<feature type="domain" description="Peptidase M16 N-terminal" evidence="6">
    <location>
        <begin position="71"/>
        <end position="202"/>
    </location>
</feature>
<dbReference type="Gene3D" id="3.30.830.10">
    <property type="entry name" value="Metalloenzyme, LuxS/M16 peptidase-like"/>
    <property type="match status" value="4"/>
</dbReference>
<evidence type="ECO:0000256" key="3">
    <source>
        <dbReference type="ARBA" id="ARBA00022801"/>
    </source>
</evidence>
<feature type="domain" description="Peptidase M16 C-terminal" evidence="7">
    <location>
        <begin position="228"/>
        <end position="403"/>
    </location>
</feature>
<dbReference type="InterPro" id="IPR050626">
    <property type="entry name" value="Peptidase_M16"/>
</dbReference>
<organism evidence="8 9">
    <name type="scientific">Shewanella denitrificans (strain OS217 / ATCC BAA-1090 / DSM 15013)</name>
    <dbReference type="NCBI Taxonomy" id="318161"/>
    <lineage>
        <taxon>Bacteria</taxon>
        <taxon>Pseudomonadati</taxon>
        <taxon>Pseudomonadota</taxon>
        <taxon>Gammaproteobacteria</taxon>
        <taxon>Alteromonadales</taxon>
        <taxon>Shewanellaceae</taxon>
        <taxon>Shewanella</taxon>
    </lineage>
</organism>
<feature type="domain" description="Peptidase M16 C-terminal" evidence="7">
    <location>
        <begin position="712"/>
        <end position="886"/>
    </location>
</feature>
<dbReference type="PANTHER" id="PTHR43690:SF35">
    <property type="entry name" value="NON-CATALYTIC MEMBER OF PEPTIDASE SUBFAMILY M16B-RELATED"/>
    <property type="match status" value="1"/>
</dbReference>
<comment type="similarity">
    <text evidence="1">Belongs to the peptidase M16 family.</text>
</comment>
<evidence type="ECO:0000259" key="6">
    <source>
        <dbReference type="Pfam" id="PF00675"/>
    </source>
</evidence>
<dbReference type="AlphaFoldDB" id="Q12PX2"/>
<evidence type="ECO:0000256" key="2">
    <source>
        <dbReference type="ARBA" id="ARBA00022670"/>
    </source>
</evidence>
<evidence type="ECO:0000313" key="8">
    <source>
        <dbReference type="EMBL" id="ABE54504.1"/>
    </source>
</evidence>
<gene>
    <name evidence="8" type="ordered locus">Sden_1218</name>
</gene>
<evidence type="ECO:0000256" key="5">
    <source>
        <dbReference type="ARBA" id="ARBA00023049"/>
    </source>
</evidence>
<dbReference type="RefSeq" id="WP_011495663.1">
    <property type="nucleotide sequence ID" value="NC_007954.1"/>
</dbReference>
<dbReference type="Pfam" id="PF00675">
    <property type="entry name" value="Peptidase_M16"/>
    <property type="match status" value="2"/>
</dbReference>
<feature type="domain" description="Peptidase M16 N-terminal" evidence="6">
    <location>
        <begin position="565"/>
        <end position="679"/>
    </location>
</feature>
<dbReference type="PROSITE" id="PS51257">
    <property type="entry name" value="PROKAR_LIPOPROTEIN"/>
    <property type="match status" value="1"/>
</dbReference>
<accession>Q12PX2</accession>
<dbReference type="SUPFAM" id="SSF63411">
    <property type="entry name" value="LuxS/MPP-like metallohydrolase"/>
    <property type="match status" value="4"/>
</dbReference>
<dbReference type="Proteomes" id="UP000001982">
    <property type="component" value="Chromosome"/>
</dbReference>
<evidence type="ECO:0000256" key="1">
    <source>
        <dbReference type="ARBA" id="ARBA00007261"/>
    </source>
</evidence>
<sequence length="974" mass="107354">MNNRWMLACTISAILAACSQTKDQTGLSSGAQQNSATNYTSSITLLEQHLPDAGEVGIAYKKYQLDNGLTVILHQDKSDPLVHVDVTYHVGSARELAGRSGFAHLFEHMMFQGSQHVADEQHFKLITEAGGTLNGTTNTDRTNYFETVPSNQLEKMLWLEADRMGFLLPALTDEKFELQRETVKNERAQRIDNKPYGRLNERFNQALYPVGHPYSWPVIGWPDDLNRATTEDVKQFFKRWYGPNNATLTIGGDFDEQQALAWVDKYFADIPKGPEVKPQAKTLVTLDKTRYLSMEDKVHLPLIYIAFPTVYAGHPDEAPLDLLANILGGGKTSLFYKNLVKQGHAVQASVNHPCQELACQLSLYALANPSRGGKLSELEQMITQSIAEFEQRGVTDEDLQKVKVQFKASTIFTMQSVAGKVATLASNQTFFGKPDLLADDLARYQQVTKADVMRVFARYIKDKPMTVMSVVPEGARALIAKADNFTPAQAAPAKTAVTLPATLANTVSAEPGLSNHNELTKNTAPRHFDRALVPEAGMAPVMTVPRLWRQTLANGIEVMGTQSLETPTAELLIYLEGGHSLVPVEKAGLAGLTAAMLNESSTLRSTEALAQALELLGSSISFGSSDSQSYIKVSSLTENLKATLEIVEEKLFSPALNSEDFERLKEQQLQSLQHLSSDPSYLASQGFAKLLYGENSSLGVSNTGTLESIKALTLLDVKHFYQTQYSASVVKMVLVADLNKASIIPMLKGFSQWQATPVSQPKMASFPTLASGKIHIIHKPGSAQSVIYIGKRALPYDATGDYFKAYLMNYPLGGAFNSRINLNLREDKGYTYGARSQFSGDNKTGQFLVTASVRADVTGLALIEFIKEIKAYQTEGMTAAEHDFMRSSIAQSQALDYETPYQKAGFVRMIQRYDLAEDFTSKQDEIIKTVSLSELNALAQSLLDLDTMTILIVGDKNQLTEQLKDLGYPIQLMN</sequence>
<keyword evidence="5" id="KW-0482">Metalloprotease</keyword>
<dbReference type="Pfam" id="PF05193">
    <property type="entry name" value="Peptidase_M16_C"/>
    <property type="match status" value="2"/>
</dbReference>
<reference evidence="8 9" key="1">
    <citation type="submission" date="2006-03" db="EMBL/GenBank/DDBJ databases">
        <title>Complete sequence of Shewanella denitrificans OS217.</title>
        <authorList>
            <consortium name="US DOE Joint Genome Institute"/>
            <person name="Copeland A."/>
            <person name="Lucas S."/>
            <person name="Lapidus A."/>
            <person name="Barry K."/>
            <person name="Detter J.C."/>
            <person name="Glavina del Rio T."/>
            <person name="Hammon N."/>
            <person name="Israni S."/>
            <person name="Dalin E."/>
            <person name="Tice H."/>
            <person name="Pitluck S."/>
            <person name="Brettin T."/>
            <person name="Bruce D."/>
            <person name="Han C."/>
            <person name="Tapia R."/>
            <person name="Gilna P."/>
            <person name="Kiss H."/>
            <person name="Schmutz J."/>
            <person name="Larimer F."/>
            <person name="Land M."/>
            <person name="Hauser L."/>
            <person name="Kyrpides N."/>
            <person name="Lykidis A."/>
            <person name="Richardson P."/>
        </authorList>
    </citation>
    <scope>NUCLEOTIDE SEQUENCE [LARGE SCALE GENOMIC DNA]</scope>
    <source>
        <strain evidence="9">OS217 / ATCC BAA-1090 / DSM 15013</strain>
    </source>
</reference>
<dbReference type="InterPro" id="IPR011249">
    <property type="entry name" value="Metalloenz_LuxS/M16"/>
</dbReference>
<dbReference type="InterPro" id="IPR011765">
    <property type="entry name" value="Pept_M16_N"/>
</dbReference>
<keyword evidence="9" id="KW-1185">Reference proteome</keyword>
<dbReference type="STRING" id="318161.Sden_1218"/>
<dbReference type="HOGENOM" id="CLU_007487_0_1_6"/>
<proteinExistence type="inferred from homology"/>
<dbReference type="EMBL" id="CP000302">
    <property type="protein sequence ID" value="ABE54504.1"/>
    <property type="molecule type" value="Genomic_DNA"/>
</dbReference>
<evidence type="ECO:0000256" key="4">
    <source>
        <dbReference type="ARBA" id="ARBA00022833"/>
    </source>
</evidence>
<name>Q12PX2_SHEDO</name>
<dbReference type="KEGG" id="sdn:Sden_1218"/>
<evidence type="ECO:0000259" key="7">
    <source>
        <dbReference type="Pfam" id="PF05193"/>
    </source>
</evidence>
<dbReference type="eggNOG" id="COG0612">
    <property type="taxonomic scope" value="Bacteria"/>
</dbReference>
<evidence type="ECO:0000313" key="9">
    <source>
        <dbReference type="Proteomes" id="UP000001982"/>
    </source>
</evidence>
<dbReference type="GO" id="GO:0006508">
    <property type="term" value="P:proteolysis"/>
    <property type="evidence" value="ECO:0007669"/>
    <property type="project" value="UniProtKB-KW"/>
</dbReference>
<keyword evidence="3" id="KW-0378">Hydrolase</keyword>
<keyword evidence="2" id="KW-0645">Protease</keyword>
<dbReference type="InterPro" id="IPR007863">
    <property type="entry name" value="Peptidase_M16_C"/>
</dbReference>
<protein>
    <submittedName>
        <fullName evidence="8">Peptidase M16-like protein</fullName>
    </submittedName>
</protein>
<dbReference type="PANTHER" id="PTHR43690">
    <property type="entry name" value="NARDILYSIN"/>
    <property type="match status" value="1"/>
</dbReference>
<dbReference type="GO" id="GO:0008237">
    <property type="term" value="F:metallopeptidase activity"/>
    <property type="evidence" value="ECO:0007669"/>
    <property type="project" value="UniProtKB-KW"/>
</dbReference>